<dbReference type="Gene3D" id="3.40.50.1000">
    <property type="entry name" value="HAD superfamily/HAD-like"/>
    <property type="match status" value="1"/>
</dbReference>
<dbReference type="AlphaFoldDB" id="A0A4Q5JAC2"/>
<name>A0A4Q5JAC2_9ACTN</name>
<dbReference type="Proteomes" id="UP000291189">
    <property type="component" value="Unassembled WGS sequence"/>
</dbReference>
<dbReference type="NCBIfam" id="TIGR01509">
    <property type="entry name" value="HAD-SF-IA-v3"/>
    <property type="match status" value="1"/>
</dbReference>
<dbReference type="OrthoDB" id="9797415at2"/>
<comment type="caution">
    <text evidence="1">The sequence shown here is derived from an EMBL/GenBank/DDBJ whole genome shotgun (WGS) entry which is preliminary data.</text>
</comment>
<keyword evidence="1" id="KW-0378">Hydrolase</keyword>
<dbReference type="SFLD" id="SFLDG01129">
    <property type="entry name" value="C1.5:_HAD__Beta-PGM__Phosphata"/>
    <property type="match status" value="1"/>
</dbReference>
<dbReference type="PANTHER" id="PTHR43611:SF3">
    <property type="entry name" value="FLAVIN MONONUCLEOTIDE HYDROLASE 1, CHLOROPLATIC"/>
    <property type="match status" value="1"/>
</dbReference>
<reference evidence="1 2" key="1">
    <citation type="submission" date="2019-01" db="EMBL/GenBank/DDBJ databases">
        <title>Nocardioides guangzhouensis sp. nov., an actinobacterium isolated from soil.</title>
        <authorList>
            <person name="Fu Y."/>
            <person name="Cai Y."/>
            <person name="Lin Z."/>
            <person name="Chen P."/>
        </authorList>
    </citation>
    <scope>NUCLEOTIDE SEQUENCE [LARGE SCALE GENOMIC DNA]</scope>
    <source>
        <strain evidence="1 2">NBRC 105384</strain>
    </source>
</reference>
<dbReference type="PANTHER" id="PTHR43611">
    <property type="entry name" value="ALPHA-D-GLUCOSE 1-PHOSPHATE PHOSPHATASE"/>
    <property type="match status" value="1"/>
</dbReference>
<dbReference type="SUPFAM" id="SSF56784">
    <property type="entry name" value="HAD-like"/>
    <property type="match status" value="1"/>
</dbReference>
<evidence type="ECO:0000313" key="1">
    <source>
        <dbReference type="EMBL" id="RYU15712.1"/>
    </source>
</evidence>
<dbReference type="InterPro" id="IPR036412">
    <property type="entry name" value="HAD-like_sf"/>
</dbReference>
<protein>
    <submittedName>
        <fullName evidence="1">HAD family hydrolase</fullName>
    </submittedName>
</protein>
<organism evidence="1 2">
    <name type="scientific">Nocardioides iriomotensis</name>
    <dbReference type="NCBI Taxonomy" id="715784"/>
    <lineage>
        <taxon>Bacteria</taxon>
        <taxon>Bacillati</taxon>
        <taxon>Actinomycetota</taxon>
        <taxon>Actinomycetes</taxon>
        <taxon>Propionibacteriales</taxon>
        <taxon>Nocardioidaceae</taxon>
        <taxon>Nocardioides</taxon>
    </lineage>
</organism>
<sequence>MSAPSAVVFDLGNVLIRWDPRPALAAAVGDDEADRILAADDFDFGAWNAAQDAGRPFEQGEEEVAASHPHWAEHVRGYRPHFEHSLTGTVDDTVAILRDLHEAGVPVFALTNWSAETFPLARERYEFLALFDDVVVSGAEGVAKPDPAIFEVLRERVGRPLEECVFVDDGPHNVAAAADAGMDAIRFTDTGHLRDDLRARGLPV</sequence>
<dbReference type="Pfam" id="PF00702">
    <property type="entry name" value="Hydrolase"/>
    <property type="match status" value="1"/>
</dbReference>
<gene>
    <name evidence="1" type="ORF">ETU37_00945</name>
</gene>
<dbReference type="PRINTS" id="PR00413">
    <property type="entry name" value="HADHALOGNASE"/>
</dbReference>
<dbReference type="SFLD" id="SFLDS00003">
    <property type="entry name" value="Haloacid_Dehalogenase"/>
    <property type="match status" value="1"/>
</dbReference>
<dbReference type="EMBL" id="SDPU01000001">
    <property type="protein sequence ID" value="RYU15712.1"/>
    <property type="molecule type" value="Genomic_DNA"/>
</dbReference>
<dbReference type="GO" id="GO:0016787">
    <property type="term" value="F:hydrolase activity"/>
    <property type="evidence" value="ECO:0007669"/>
    <property type="project" value="UniProtKB-KW"/>
</dbReference>
<evidence type="ECO:0000313" key="2">
    <source>
        <dbReference type="Proteomes" id="UP000291189"/>
    </source>
</evidence>
<dbReference type="InterPro" id="IPR023214">
    <property type="entry name" value="HAD_sf"/>
</dbReference>
<proteinExistence type="predicted"/>
<keyword evidence="2" id="KW-1185">Reference proteome</keyword>
<dbReference type="RefSeq" id="WP_129984995.1">
    <property type="nucleotide sequence ID" value="NZ_SDPU01000001.1"/>
</dbReference>
<accession>A0A4Q5JAC2</accession>
<dbReference type="InterPro" id="IPR006439">
    <property type="entry name" value="HAD-SF_hydro_IA"/>
</dbReference>